<dbReference type="STRING" id="415426.Hbut_0924"/>
<reference evidence="1 2" key="1">
    <citation type="journal article" date="2007" name="Archaea">
        <title>The genome of Hyperthermus butylicus: a sulfur-reducing, peptide fermenting, neutrophilic Crenarchaeote growing up to 108 degrees C.</title>
        <authorList>
            <person name="Brugger K."/>
            <person name="Chen L."/>
            <person name="Stark M."/>
            <person name="Zibat A."/>
            <person name="Redder P."/>
            <person name="Ruepp A."/>
            <person name="Awayez M."/>
            <person name="She Q."/>
            <person name="Garrett R.A."/>
            <person name="Klenk H.P."/>
        </authorList>
    </citation>
    <scope>NUCLEOTIDE SEQUENCE [LARGE SCALE GENOMIC DNA]</scope>
    <source>
        <strain evidence="2">DSM 5456 / JCM 9403 / PLM1-5</strain>
    </source>
</reference>
<dbReference type="GeneID" id="4781733"/>
<dbReference type="OrthoDB" id="15452at2157"/>
<dbReference type="EMBL" id="CP000493">
    <property type="protein sequence ID" value="ABM80772.1"/>
    <property type="molecule type" value="Genomic_DNA"/>
</dbReference>
<keyword evidence="2" id="KW-1185">Reference proteome</keyword>
<dbReference type="EnsemblBacteria" id="ABM80772">
    <property type="protein sequence ID" value="ABM80772"/>
    <property type="gene ID" value="Hbut_0924"/>
</dbReference>
<evidence type="ECO:0000313" key="2">
    <source>
        <dbReference type="Proteomes" id="UP000002593"/>
    </source>
</evidence>
<dbReference type="Proteomes" id="UP000002593">
    <property type="component" value="Chromosome"/>
</dbReference>
<dbReference type="KEGG" id="hbu:Hbut_0924"/>
<gene>
    <name evidence="1" type="ordered locus">Hbut_0924</name>
</gene>
<sequence length="367" mass="40694">MLRRLQSSLRDYVRKYIVRLNCNAGGTTCKPSSTECQRFLAEPNLPQALLLAGYRLLDCTCSSGGGVSIELVGTSGDTIPARLCLDCGSIFPALTLKAQLPLSTSIPPYRGPIQEAMLKTVETIAQFCAHRKGLPLLLDTVLAEPARMCKVKLGCRPIHISSFEKADLGTVSPRIKLPTILSWITLRLRKSIEIEAPWLCVESNNGALQLVCLSETCRFEVTHCGSVRLIHGKAIALPSSTRCSPALLHLVYLYGTLYKSIDDVNVKPCIWSMTGLAILGAWYSTGENGESMMLLVWNPLKKSKLHEIVFERHRIVEAKLTSPATWLEEQLIPQYNRLRIPLPPHGARLVYVRLRKLPRLLSKNANG</sequence>
<dbReference type="HOGENOM" id="CLU_753574_0_0_2"/>
<proteinExistence type="predicted"/>
<dbReference type="eggNOG" id="arCOG10991">
    <property type="taxonomic scope" value="Archaea"/>
</dbReference>
<accession>A2BLB1</accession>
<dbReference type="AlphaFoldDB" id="A2BLB1"/>
<dbReference type="RefSeq" id="WP_011822090.1">
    <property type="nucleotide sequence ID" value="NC_008818.1"/>
</dbReference>
<organism evidence="1 2">
    <name type="scientific">Hyperthermus butylicus (strain DSM 5456 / JCM 9403 / PLM1-5)</name>
    <dbReference type="NCBI Taxonomy" id="415426"/>
    <lineage>
        <taxon>Archaea</taxon>
        <taxon>Thermoproteota</taxon>
        <taxon>Thermoprotei</taxon>
        <taxon>Desulfurococcales</taxon>
        <taxon>Pyrodictiaceae</taxon>
        <taxon>Hyperthermus</taxon>
    </lineage>
</organism>
<name>A2BLB1_HYPBU</name>
<evidence type="ECO:0000313" key="1">
    <source>
        <dbReference type="EMBL" id="ABM80772.1"/>
    </source>
</evidence>
<protein>
    <submittedName>
        <fullName evidence="1">Uncharacterized protein</fullName>
    </submittedName>
</protein>